<keyword evidence="1" id="KW-0472">Membrane</keyword>
<feature type="transmembrane region" description="Helical" evidence="1">
    <location>
        <begin position="985"/>
        <end position="1007"/>
    </location>
</feature>
<evidence type="ECO:0000313" key="3">
    <source>
        <dbReference type="Proteomes" id="UP000617628"/>
    </source>
</evidence>
<dbReference type="SUPFAM" id="SSF82866">
    <property type="entry name" value="Multidrug efflux transporter AcrB transmembrane domain"/>
    <property type="match status" value="2"/>
</dbReference>
<feature type="transmembrane region" description="Helical" evidence="1">
    <location>
        <begin position="361"/>
        <end position="382"/>
    </location>
</feature>
<dbReference type="Gene3D" id="3.30.70.1440">
    <property type="entry name" value="Multidrug efflux transporter AcrB pore domain"/>
    <property type="match status" value="1"/>
</dbReference>
<gene>
    <name evidence="2" type="ORF">JIN87_22625</name>
</gene>
<keyword evidence="1" id="KW-0812">Transmembrane</keyword>
<dbReference type="RefSeq" id="WP_200357912.1">
    <property type="nucleotide sequence ID" value="NZ_JAENIL010000055.1"/>
</dbReference>
<dbReference type="Pfam" id="PF00873">
    <property type="entry name" value="ACR_tran"/>
    <property type="match status" value="1"/>
</dbReference>
<keyword evidence="3" id="KW-1185">Reference proteome</keyword>
<dbReference type="GO" id="GO:0005886">
    <property type="term" value="C:plasma membrane"/>
    <property type="evidence" value="ECO:0007669"/>
    <property type="project" value="TreeGrafter"/>
</dbReference>
<proteinExistence type="predicted"/>
<sequence length="1018" mass="111626">MDFARVSIQKPVLTWLLIVASLLGGYWGFLKVGRLEDPAFTIKEAVVFTLYPGASAEEVEREVTDKIEAEIQRLGSVKEIRSRSYAGRSVIEVELLWTAGPDDIPQIWDELRRKVGDIQPMLPPGVRPTLVNDDFGDVYGLLYAVSSERVDYASLHRYVKRLKTQLMQVQDVADVQILGDISEELHVDISPEQMATFGLSPEELLSGITTQNAVTDAGGFQVGGRFARLQPTGMYRDVEELADLPIGRKAGEAYLKLGDVAEVSRGYEERPTRIVRFNGDNTILLGVAGRSKVNIVEVGKRVEARIAELENERPEGIDISPIYEQHAVVDKAVTGFVLNLAMSVVIVVGVLCVFMGWRSGLVVGGVLFLTVAATVFGMNILGIEMERISLGALIIAMGMLVDNAIVVAEGMLVRVQKGMDKLEAASAAVRSTWLPLIGATVVGILAFSGIGLSQDATGEFTFSLFVVIAVSLMLSWVFAVTVTPLLGNYILKKPDAQEDEVDPYKGILYSVYKSILGISLRFRILTVLALGLMAMGSLVGFRFVKQSFFPDSNTPVFYLNVWQPYGADIRATDEIACEVEQVLMADERVDDVTTLVGAGAQRFMLVYAPEQPDPSYMQFIIRTHDVLEIEGLIADIKPKIAKINPALFMKTERVRLGPGGGAKIEARIIGPDTVKLREISDRIQSVFVEDAQLEAVRTNWRELETVLVPEFDVDRAQLQGLSRARFAAQMKMLSEGSVFGVYREDDELIPVRVRLPEADRIDPRDMNNRLIWSPGRNGWVPLESVISGMELKSQEGLIRRKNRERTLTVEAEPVAGVLASSAFARVRPEVERLQLPDGYRLEWGGEYESSTEAQTALFKGLPLGYIGMLVVVVLLFGKVRQPIVVWSVVPMSIIGVTLGLLGTGVAFGFMALLGMISLTGMLLKNSIVLVDEIDARIGEGQPRYDALVDASVSRARPVILASVTTILGMAPLVFDAFFVGMAVTIMAGLAFATLLTLIAVPAIYSILFRIGRSETVTV</sequence>
<feature type="transmembrane region" description="Helical" evidence="1">
    <location>
        <begin position="958"/>
        <end position="979"/>
    </location>
</feature>
<reference evidence="2" key="1">
    <citation type="submission" date="2021-01" db="EMBL/GenBank/DDBJ databases">
        <title>Modified the classification status of verrucomicrobia.</title>
        <authorList>
            <person name="Feng X."/>
        </authorList>
    </citation>
    <scope>NUCLEOTIDE SEQUENCE</scope>
    <source>
        <strain evidence="2">KCTC 13126</strain>
    </source>
</reference>
<dbReference type="Proteomes" id="UP000617628">
    <property type="component" value="Unassembled WGS sequence"/>
</dbReference>
<feature type="transmembrane region" description="Helical" evidence="1">
    <location>
        <begin position="332"/>
        <end position="354"/>
    </location>
</feature>
<dbReference type="InterPro" id="IPR001036">
    <property type="entry name" value="Acrflvin-R"/>
</dbReference>
<accession>A0A934VTG7</accession>
<dbReference type="Gene3D" id="1.20.1640.10">
    <property type="entry name" value="Multidrug efflux transporter AcrB transmembrane domain"/>
    <property type="match status" value="2"/>
</dbReference>
<dbReference type="EMBL" id="JAENIL010000055">
    <property type="protein sequence ID" value="MBK1879698.1"/>
    <property type="molecule type" value="Genomic_DNA"/>
</dbReference>
<protein>
    <submittedName>
        <fullName evidence="2">Efflux RND transporter permease subunit</fullName>
    </submittedName>
</protein>
<dbReference type="GO" id="GO:0042910">
    <property type="term" value="F:xenobiotic transmembrane transporter activity"/>
    <property type="evidence" value="ECO:0007669"/>
    <property type="project" value="TreeGrafter"/>
</dbReference>
<dbReference type="AlphaFoldDB" id="A0A934VTG7"/>
<feature type="transmembrane region" description="Helical" evidence="1">
    <location>
        <begin position="522"/>
        <end position="544"/>
    </location>
</feature>
<dbReference type="InterPro" id="IPR027463">
    <property type="entry name" value="AcrB_DN_DC_subdom"/>
</dbReference>
<feature type="transmembrane region" description="Helical" evidence="1">
    <location>
        <begin position="433"/>
        <end position="452"/>
    </location>
</feature>
<dbReference type="Gene3D" id="3.30.2090.10">
    <property type="entry name" value="Multidrug efflux transporter AcrB TolC docking domain, DN and DC subdomains"/>
    <property type="match status" value="2"/>
</dbReference>
<dbReference type="SUPFAM" id="SSF82714">
    <property type="entry name" value="Multidrug efflux transporter AcrB TolC docking domain, DN and DC subdomains"/>
    <property type="match status" value="2"/>
</dbReference>
<feature type="transmembrane region" description="Helical" evidence="1">
    <location>
        <begin position="464"/>
        <end position="486"/>
    </location>
</feature>
<dbReference type="PANTHER" id="PTHR32063:SF18">
    <property type="entry name" value="CATION EFFLUX SYSTEM PROTEIN"/>
    <property type="match status" value="1"/>
</dbReference>
<dbReference type="SUPFAM" id="SSF82693">
    <property type="entry name" value="Multidrug efflux transporter AcrB pore domain, PN1, PN2, PC1 and PC2 subdomains"/>
    <property type="match status" value="2"/>
</dbReference>
<evidence type="ECO:0000313" key="2">
    <source>
        <dbReference type="EMBL" id="MBK1879698.1"/>
    </source>
</evidence>
<keyword evidence="1" id="KW-1133">Transmembrane helix</keyword>
<comment type="caution">
    <text evidence="2">The sequence shown here is derived from an EMBL/GenBank/DDBJ whole genome shotgun (WGS) entry which is preliminary data.</text>
</comment>
<dbReference type="Gene3D" id="3.30.70.1430">
    <property type="entry name" value="Multidrug efflux transporter AcrB pore domain"/>
    <property type="match status" value="2"/>
</dbReference>
<name>A0A934VTG7_9BACT</name>
<evidence type="ECO:0000256" key="1">
    <source>
        <dbReference type="SAM" id="Phobius"/>
    </source>
</evidence>
<organism evidence="2 3">
    <name type="scientific">Pelagicoccus mobilis</name>
    <dbReference type="NCBI Taxonomy" id="415221"/>
    <lineage>
        <taxon>Bacteria</taxon>
        <taxon>Pseudomonadati</taxon>
        <taxon>Verrucomicrobiota</taxon>
        <taxon>Opitutia</taxon>
        <taxon>Puniceicoccales</taxon>
        <taxon>Pelagicoccaceae</taxon>
        <taxon>Pelagicoccus</taxon>
    </lineage>
</organism>
<feature type="transmembrane region" description="Helical" evidence="1">
    <location>
        <begin position="856"/>
        <end position="876"/>
    </location>
</feature>
<dbReference type="Gene3D" id="3.30.70.1320">
    <property type="entry name" value="Multidrug efflux transporter AcrB pore domain like"/>
    <property type="match status" value="1"/>
</dbReference>
<dbReference type="PRINTS" id="PR00702">
    <property type="entry name" value="ACRIFLAVINRP"/>
</dbReference>
<feature type="transmembrane region" description="Helical" evidence="1">
    <location>
        <begin position="12"/>
        <end position="30"/>
    </location>
</feature>
<dbReference type="PANTHER" id="PTHR32063">
    <property type="match status" value="1"/>
</dbReference>
<feature type="transmembrane region" description="Helical" evidence="1">
    <location>
        <begin position="388"/>
        <end position="412"/>
    </location>
</feature>